<gene>
    <name evidence="3" type="primary">Coasy</name>
    <name evidence="3" type="ORF">LEILUT_R14959</name>
</gene>
<keyword evidence="2" id="KW-0067">ATP-binding</keyword>
<dbReference type="Gene3D" id="3.40.50.300">
    <property type="entry name" value="P-loop containing nucleotide triphosphate hydrolases"/>
    <property type="match status" value="1"/>
</dbReference>
<proteinExistence type="predicted"/>
<dbReference type="GO" id="GO:0015937">
    <property type="term" value="P:coenzyme A biosynthetic process"/>
    <property type="evidence" value="ECO:0007669"/>
    <property type="project" value="InterPro"/>
</dbReference>
<evidence type="ECO:0000256" key="2">
    <source>
        <dbReference type="ARBA" id="ARBA00022840"/>
    </source>
</evidence>
<evidence type="ECO:0000313" key="4">
    <source>
        <dbReference type="Proteomes" id="UP000524007"/>
    </source>
</evidence>
<name>A0A7L2A808_LEILU</name>
<dbReference type="EMBL" id="VXBY01005415">
    <property type="protein sequence ID" value="NXP42138.1"/>
    <property type="molecule type" value="Genomic_DNA"/>
</dbReference>
<sequence length="134" mass="14757">EILNEDGTINRKVLGAKVFGNQVKAGLLYILNAVSGGHSPLPGTEECPCSVGKAVCVLDAAVLLEAGWQDMVHEVWTAIIPEDEAVRRIVARDGLTEEAARQRLQSQMTNRQRVEHSQVVLCTLWEPDITRQQV</sequence>
<evidence type="ECO:0000256" key="1">
    <source>
        <dbReference type="ARBA" id="ARBA00022741"/>
    </source>
</evidence>
<dbReference type="PANTHER" id="PTHR10695">
    <property type="entry name" value="DEPHOSPHO-COA KINASE-RELATED"/>
    <property type="match status" value="1"/>
</dbReference>
<dbReference type="GO" id="GO:0004140">
    <property type="term" value="F:dephospho-CoA kinase activity"/>
    <property type="evidence" value="ECO:0007669"/>
    <property type="project" value="InterPro"/>
</dbReference>
<keyword evidence="1" id="KW-0547">Nucleotide-binding</keyword>
<dbReference type="PROSITE" id="PS51219">
    <property type="entry name" value="DPCK"/>
    <property type="match status" value="1"/>
</dbReference>
<comment type="caution">
    <text evidence="3">The sequence shown here is derived from an EMBL/GenBank/DDBJ whole genome shotgun (WGS) entry which is preliminary data.</text>
</comment>
<keyword evidence="4" id="KW-1185">Reference proteome</keyword>
<dbReference type="GO" id="GO:0004595">
    <property type="term" value="F:pantetheine-phosphate adenylyltransferase activity"/>
    <property type="evidence" value="ECO:0007669"/>
    <property type="project" value="TreeGrafter"/>
</dbReference>
<dbReference type="GO" id="GO:0005524">
    <property type="term" value="F:ATP binding"/>
    <property type="evidence" value="ECO:0007669"/>
    <property type="project" value="UniProtKB-KW"/>
</dbReference>
<feature type="non-terminal residue" evidence="3">
    <location>
        <position position="1"/>
    </location>
</feature>
<dbReference type="Pfam" id="PF01121">
    <property type="entry name" value="CoaE"/>
    <property type="match status" value="1"/>
</dbReference>
<feature type="non-terminal residue" evidence="3">
    <location>
        <position position="134"/>
    </location>
</feature>
<dbReference type="SUPFAM" id="SSF52540">
    <property type="entry name" value="P-loop containing nucleoside triphosphate hydrolases"/>
    <property type="match status" value="1"/>
</dbReference>
<organism evidence="3 4">
    <name type="scientific">Leiothrix lutea</name>
    <name type="common">Red-billed leiothrix</name>
    <name type="synonym">Sylvia lutea</name>
    <dbReference type="NCBI Taxonomy" id="36275"/>
    <lineage>
        <taxon>Eukaryota</taxon>
        <taxon>Metazoa</taxon>
        <taxon>Chordata</taxon>
        <taxon>Craniata</taxon>
        <taxon>Vertebrata</taxon>
        <taxon>Euteleostomi</taxon>
        <taxon>Archelosauria</taxon>
        <taxon>Archosauria</taxon>
        <taxon>Dinosauria</taxon>
        <taxon>Saurischia</taxon>
        <taxon>Theropoda</taxon>
        <taxon>Coelurosauria</taxon>
        <taxon>Aves</taxon>
        <taxon>Neognathae</taxon>
        <taxon>Neoaves</taxon>
        <taxon>Telluraves</taxon>
        <taxon>Australaves</taxon>
        <taxon>Passeriformes</taxon>
        <taxon>Sylvioidea</taxon>
        <taxon>Leiothrichidae</taxon>
        <taxon>Leiothrix</taxon>
    </lineage>
</organism>
<dbReference type="InterPro" id="IPR027417">
    <property type="entry name" value="P-loop_NTPase"/>
</dbReference>
<protein>
    <submittedName>
        <fullName evidence="3">COASY synthase</fullName>
    </submittedName>
</protein>
<evidence type="ECO:0000313" key="3">
    <source>
        <dbReference type="EMBL" id="NXP42138.1"/>
    </source>
</evidence>
<dbReference type="InterPro" id="IPR001977">
    <property type="entry name" value="Depp_CoAkinase"/>
</dbReference>
<dbReference type="Proteomes" id="UP000524007">
    <property type="component" value="Unassembled WGS sequence"/>
</dbReference>
<dbReference type="PANTHER" id="PTHR10695:SF46">
    <property type="entry name" value="BIFUNCTIONAL COENZYME A SYNTHASE-RELATED"/>
    <property type="match status" value="1"/>
</dbReference>
<reference evidence="3 4" key="1">
    <citation type="submission" date="2019-09" db="EMBL/GenBank/DDBJ databases">
        <title>Bird 10,000 Genomes (B10K) Project - Family phase.</title>
        <authorList>
            <person name="Zhang G."/>
        </authorList>
    </citation>
    <scope>NUCLEOTIDE SEQUENCE [LARGE SCALE GENOMIC DNA]</scope>
    <source>
        <strain evidence="3">B10K-DU-002-43</strain>
        <tissue evidence="3">Muscle</tissue>
    </source>
</reference>
<dbReference type="CDD" id="cd02022">
    <property type="entry name" value="DPCK"/>
    <property type="match status" value="1"/>
</dbReference>
<dbReference type="AlphaFoldDB" id="A0A7L2A808"/>
<accession>A0A7L2A808</accession>